<accession>K4LC44</accession>
<dbReference type="InterPro" id="IPR052226">
    <property type="entry name" value="UPF0332_toxin"/>
</dbReference>
<reference evidence="3 4" key="1">
    <citation type="journal article" date="2012" name="BMC Genomics">
        <title>Genome-guided analysis of physiological and morphological traits of the fermentative acetate oxidizer Thermacetogenium phaeum.</title>
        <authorList>
            <person name="Oehler D."/>
            <person name="Poehlein A."/>
            <person name="Leimbach A."/>
            <person name="Muller N."/>
            <person name="Daniel R."/>
            <person name="Gottschalk G."/>
            <person name="Schink B."/>
        </authorList>
    </citation>
    <scope>NUCLEOTIDE SEQUENCE [LARGE SCALE GENOMIC DNA]</scope>
    <source>
        <strain evidence="4">ATCC BAA-254 / DSM 26808 / PB</strain>
    </source>
</reference>
<dbReference type="EMBL" id="CP003732">
    <property type="protein sequence ID" value="AFV10496.1"/>
    <property type="molecule type" value="Genomic_DNA"/>
</dbReference>
<keyword evidence="4" id="KW-1185">Reference proteome</keyword>
<dbReference type="RefSeq" id="WP_015049415.1">
    <property type="nucleotide sequence ID" value="NC_018870.1"/>
</dbReference>
<organism evidence="3 4">
    <name type="scientific">Thermacetogenium phaeum (strain ATCC BAA-254 / DSM 26808 / PB)</name>
    <dbReference type="NCBI Taxonomy" id="1089553"/>
    <lineage>
        <taxon>Bacteria</taxon>
        <taxon>Bacillati</taxon>
        <taxon>Bacillota</taxon>
        <taxon>Clostridia</taxon>
        <taxon>Thermoanaerobacterales</taxon>
        <taxon>Thermoanaerobacteraceae</taxon>
        <taxon>Thermacetogenium</taxon>
    </lineage>
</organism>
<evidence type="ECO:0000259" key="2">
    <source>
        <dbReference type="Pfam" id="PF05168"/>
    </source>
</evidence>
<dbReference type="eggNOG" id="COG1895">
    <property type="taxonomic scope" value="Bacteria"/>
</dbReference>
<comment type="similarity">
    <text evidence="1">Belongs to the UPF0332 family.</text>
</comment>
<evidence type="ECO:0000313" key="3">
    <source>
        <dbReference type="EMBL" id="AFV10496.1"/>
    </source>
</evidence>
<dbReference type="KEGG" id="tpz:Tph_c02490"/>
<proteinExistence type="inferred from homology"/>
<name>K4LC44_THEPS</name>
<dbReference type="PANTHER" id="PTHR36565">
    <property type="entry name" value="UPF0332 PROTEIN TM_1000"/>
    <property type="match status" value="1"/>
</dbReference>
<evidence type="ECO:0000256" key="1">
    <source>
        <dbReference type="ARBA" id="ARBA00038248"/>
    </source>
</evidence>
<feature type="domain" description="HEPN" evidence="2">
    <location>
        <begin position="13"/>
        <end position="125"/>
    </location>
</feature>
<dbReference type="PANTHER" id="PTHR36565:SF1">
    <property type="entry name" value="UPF0332 PROTEIN TM_1000"/>
    <property type="match status" value="1"/>
</dbReference>
<dbReference type="AlphaFoldDB" id="K4LC44"/>
<sequence length="134" mass="15770">MIDENKRENIREEINRANHLLDAADYLNAGGFYNDAVSRLYYYLFYHFRALLLSEDLEPKTHEGISRLIGIRFVKPGILDVKSSRVFSRLMKYREEADYNPAFSFSEDEYLELREEAVEVGDAVRGYLREKGYL</sequence>
<dbReference type="InterPro" id="IPR007842">
    <property type="entry name" value="HEPN_dom"/>
</dbReference>
<evidence type="ECO:0000313" key="4">
    <source>
        <dbReference type="Proteomes" id="UP000000467"/>
    </source>
</evidence>
<dbReference type="Pfam" id="PF05168">
    <property type="entry name" value="HEPN"/>
    <property type="match status" value="1"/>
</dbReference>
<dbReference type="STRING" id="1089553.Tph_c02490"/>
<dbReference type="OrthoDB" id="1494057at2"/>
<dbReference type="HOGENOM" id="CLU_151247_1_0_9"/>
<protein>
    <submittedName>
        <fullName evidence="3">HEPN domain-containing protein</fullName>
    </submittedName>
</protein>
<dbReference type="Gene3D" id="1.20.120.330">
    <property type="entry name" value="Nucleotidyltransferases domain 2"/>
    <property type="match status" value="1"/>
</dbReference>
<dbReference type="Proteomes" id="UP000000467">
    <property type="component" value="Chromosome"/>
</dbReference>
<gene>
    <name evidence="3" type="ordered locus">Tph_c02490</name>
</gene>